<name>A0A2M9ZFY0_9LEPT</name>
<evidence type="ECO:0000259" key="1">
    <source>
        <dbReference type="Pfam" id="PF09836"/>
    </source>
</evidence>
<dbReference type="Pfam" id="PF09836">
    <property type="entry name" value="DUF2063"/>
    <property type="match status" value="1"/>
</dbReference>
<evidence type="ECO:0000313" key="3">
    <source>
        <dbReference type="Proteomes" id="UP000231912"/>
    </source>
</evidence>
<feature type="domain" description="Putative DNA-binding" evidence="1">
    <location>
        <begin position="7"/>
        <end position="99"/>
    </location>
</feature>
<organism evidence="2 3">
    <name type="scientific">Leptospira wolffii</name>
    <dbReference type="NCBI Taxonomy" id="409998"/>
    <lineage>
        <taxon>Bacteria</taxon>
        <taxon>Pseudomonadati</taxon>
        <taxon>Spirochaetota</taxon>
        <taxon>Spirochaetia</taxon>
        <taxon>Leptospirales</taxon>
        <taxon>Leptospiraceae</taxon>
        <taxon>Leptospira</taxon>
    </lineage>
</organism>
<dbReference type="AlphaFoldDB" id="A0A2M9ZFY0"/>
<dbReference type="InterPro" id="IPR018640">
    <property type="entry name" value="DUF2063"/>
</dbReference>
<proteinExistence type="predicted"/>
<dbReference type="RefSeq" id="WP_100757791.1">
    <property type="nucleotide sequence ID" value="NZ_NPDT01000001.1"/>
</dbReference>
<sequence>MNPNEFRKEFSESIRGDSFSPILESLILPGGSLNTLQALQVYKEGYLARLTQALGEKFETVWRILGDDGFFEVCSEYILRFPSRTYNLSDYGERFPFFLKERFEEHAFISEIADLELKLSEIFHLGKNERVELQNAFHEANPEDLRLEFHESLQFLKYAHKILPLWKNRKSEESGGFPVYETQFILIGKEGNDLLVREIGEWDWKFGRELSKGSSVLEAVESSGSPPNGIQSVSEFLSGLTRASLIRGIKIS</sequence>
<accession>A0A2M9ZFY0</accession>
<dbReference type="EMBL" id="NPDT01000001">
    <property type="protein sequence ID" value="PJZ67286.1"/>
    <property type="molecule type" value="Genomic_DNA"/>
</dbReference>
<dbReference type="Proteomes" id="UP000231912">
    <property type="component" value="Unassembled WGS sequence"/>
</dbReference>
<evidence type="ECO:0000313" key="2">
    <source>
        <dbReference type="EMBL" id="PJZ67286.1"/>
    </source>
</evidence>
<protein>
    <recommendedName>
        <fullName evidence="1">Putative DNA-binding domain-containing protein</fullName>
    </recommendedName>
</protein>
<reference evidence="2 3" key="1">
    <citation type="submission" date="2017-07" db="EMBL/GenBank/DDBJ databases">
        <title>Leptospira spp. isolated from tropical soils.</title>
        <authorList>
            <person name="Thibeaux R."/>
            <person name="Iraola G."/>
            <person name="Ferres I."/>
            <person name="Bierque E."/>
            <person name="Girault D."/>
            <person name="Soupe-Gilbert M.-E."/>
            <person name="Picardeau M."/>
            <person name="Goarant C."/>
        </authorList>
    </citation>
    <scope>NUCLEOTIDE SEQUENCE [LARGE SCALE GENOMIC DNA]</scope>
    <source>
        <strain evidence="2 3">FH2-C-A2</strain>
    </source>
</reference>
<gene>
    <name evidence="2" type="ORF">CH371_04370</name>
</gene>
<comment type="caution">
    <text evidence="2">The sequence shown here is derived from an EMBL/GenBank/DDBJ whole genome shotgun (WGS) entry which is preliminary data.</text>
</comment>